<feature type="repeat" description="PPR" evidence="2">
    <location>
        <begin position="515"/>
        <end position="549"/>
    </location>
</feature>
<protein>
    <recommendedName>
        <fullName evidence="5">Pentatricopeptide repeat-containing protein</fullName>
    </recommendedName>
</protein>
<name>A0A8T2TX26_CERRI</name>
<organism evidence="3 4">
    <name type="scientific">Ceratopteris richardii</name>
    <name type="common">Triangle waterfern</name>
    <dbReference type="NCBI Taxonomy" id="49495"/>
    <lineage>
        <taxon>Eukaryota</taxon>
        <taxon>Viridiplantae</taxon>
        <taxon>Streptophyta</taxon>
        <taxon>Embryophyta</taxon>
        <taxon>Tracheophyta</taxon>
        <taxon>Polypodiopsida</taxon>
        <taxon>Polypodiidae</taxon>
        <taxon>Polypodiales</taxon>
        <taxon>Pteridineae</taxon>
        <taxon>Pteridaceae</taxon>
        <taxon>Parkerioideae</taxon>
        <taxon>Ceratopteris</taxon>
    </lineage>
</organism>
<dbReference type="PROSITE" id="PS51375">
    <property type="entry name" value="PPR"/>
    <property type="match status" value="5"/>
</dbReference>
<dbReference type="GO" id="GO:0048731">
    <property type="term" value="P:system development"/>
    <property type="evidence" value="ECO:0007669"/>
    <property type="project" value="UniProtKB-ARBA"/>
</dbReference>
<dbReference type="GO" id="GO:0003723">
    <property type="term" value="F:RNA binding"/>
    <property type="evidence" value="ECO:0007669"/>
    <property type="project" value="InterPro"/>
</dbReference>
<dbReference type="PANTHER" id="PTHR47926">
    <property type="entry name" value="PENTATRICOPEPTIDE REPEAT-CONTAINING PROTEIN"/>
    <property type="match status" value="1"/>
</dbReference>
<dbReference type="InterPro" id="IPR046960">
    <property type="entry name" value="PPR_At4g14850-like_plant"/>
</dbReference>
<evidence type="ECO:0000313" key="3">
    <source>
        <dbReference type="EMBL" id="KAH7428057.1"/>
    </source>
</evidence>
<reference evidence="3" key="1">
    <citation type="submission" date="2021-08" db="EMBL/GenBank/DDBJ databases">
        <title>WGS assembly of Ceratopteris richardii.</title>
        <authorList>
            <person name="Marchant D.B."/>
            <person name="Chen G."/>
            <person name="Jenkins J."/>
            <person name="Shu S."/>
            <person name="Leebens-Mack J."/>
            <person name="Grimwood J."/>
            <person name="Schmutz J."/>
            <person name="Soltis P."/>
            <person name="Soltis D."/>
            <person name="Chen Z.-H."/>
        </authorList>
    </citation>
    <scope>NUCLEOTIDE SEQUENCE</scope>
    <source>
        <strain evidence="3">Whitten #5841</strain>
        <tissue evidence="3">Leaf</tissue>
    </source>
</reference>
<dbReference type="GO" id="GO:0009451">
    <property type="term" value="P:RNA modification"/>
    <property type="evidence" value="ECO:0007669"/>
    <property type="project" value="InterPro"/>
</dbReference>
<sequence length="685" mass="75206">MCVCDAHQTGYFSSLITAYVKRGEPLRALSIFQKMQKERSLHPNGSTFASLLKACAMLRDLSRGCELHDEISKKGILEGDSFVSSSLVNMYVKCGSLVKAKAVFDQISQRDVVSWTAMISGYVEHGCGEDALQCVDQMKREKISPNAYTLVSCLKACGSIGALDQAERIYSEIVSKGFDGEVPVGNTLIDTYVKLGLLSTAHFILSKISLRDKVSWTALITGYAEHGNADEVLHFFTEMKSEGICPDAFTYVSSLKACGTVCALIKGQNLHDEVVQKGLEAELLVGNALVDMYAKCGRLSDAHKVFDRLPVRNAVPFTTLITEYAEQGHGNKALDCLHKMQDEGVLPDAVTLVCSLKVCGSLEAVGTGQEIHTTIFFRGLEAESLIGNTLVDMYVKCGLFTEAQNVFDGLTSYDVVSWTALIAGYVEHGYGEEALFNLQKMQQSCIHMNVVTLVCCLKACGSIGATYKGQELHHVTILMGLEGECLIGNMLVDMYVNFGLLAEAQQMFDELLVQDTVSWNTLITGYGQVGEDVRASHLFDRMVDENVKPDNVTFISILNACSHAGSVTKGECYFAAINNHFDLIPSLEHHTCLVDILGRVGLIDRAIAIAKDMPFHPDIIAWHTILGACQKWKSVPYGMHAFEESLSLDARDGAAYICMSNIYSGVYMHEEALRIEALRKQNLAW</sequence>
<evidence type="ECO:0000256" key="2">
    <source>
        <dbReference type="PROSITE-ProRule" id="PRU00708"/>
    </source>
</evidence>
<dbReference type="Pfam" id="PF01535">
    <property type="entry name" value="PPR"/>
    <property type="match status" value="4"/>
</dbReference>
<dbReference type="FunFam" id="1.25.40.10:FF:000344">
    <property type="entry name" value="Pentatricopeptide repeat-containing protein"/>
    <property type="match status" value="1"/>
</dbReference>
<dbReference type="Proteomes" id="UP000825935">
    <property type="component" value="Chromosome 10"/>
</dbReference>
<dbReference type="AlphaFoldDB" id="A0A8T2TX26"/>
<dbReference type="PANTHER" id="PTHR47926:SF382">
    <property type="entry name" value="PENTACOTRIPEPTIDE-REPEAT REGION OF PRORP DOMAIN-CONTAINING PROTEIN"/>
    <property type="match status" value="1"/>
</dbReference>
<proteinExistence type="predicted"/>
<dbReference type="EMBL" id="CM035415">
    <property type="protein sequence ID" value="KAH7428057.1"/>
    <property type="molecule type" value="Genomic_DNA"/>
</dbReference>
<keyword evidence="4" id="KW-1185">Reference proteome</keyword>
<dbReference type="OrthoDB" id="185373at2759"/>
<evidence type="ECO:0000313" key="4">
    <source>
        <dbReference type="Proteomes" id="UP000825935"/>
    </source>
</evidence>
<gene>
    <name evidence="3" type="ORF">KP509_10G073600</name>
</gene>
<dbReference type="Pfam" id="PF13812">
    <property type="entry name" value="PPR_3"/>
    <property type="match status" value="1"/>
</dbReference>
<dbReference type="Gene3D" id="1.25.40.10">
    <property type="entry name" value="Tetratricopeptide repeat domain"/>
    <property type="match status" value="5"/>
</dbReference>
<dbReference type="Pfam" id="PF13041">
    <property type="entry name" value="PPR_2"/>
    <property type="match status" value="4"/>
</dbReference>
<keyword evidence="1" id="KW-0677">Repeat</keyword>
<accession>A0A8T2TX26</accession>
<dbReference type="FunFam" id="1.25.40.10:FF:000158">
    <property type="entry name" value="pentatricopeptide repeat-containing protein At2g33680"/>
    <property type="match status" value="1"/>
</dbReference>
<dbReference type="NCBIfam" id="TIGR00756">
    <property type="entry name" value="PPR"/>
    <property type="match status" value="5"/>
</dbReference>
<dbReference type="FunFam" id="1.25.40.10:FF:000073">
    <property type="entry name" value="Pentatricopeptide repeat-containing protein chloroplastic"/>
    <property type="match status" value="1"/>
</dbReference>
<evidence type="ECO:0008006" key="5">
    <source>
        <dbReference type="Google" id="ProtNLM"/>
    </source>
</evidence>
<feature type="repeat" description="PPR" evidence="2">
    <location>
        <begin position="313"/>
        <end position="347"/>
    </location>
</feature>
<dbReference type="InterPro" id="IPR011990">
    <property type="entry name" value="TPR-like_helical_dom_sf"/>
</dbReference>
<feature type="repeat" description="PPR" evidence="2">
    <location>
        <begin position="212"/>
        <end position="246"/>
    </location>
</feature>
<evidence type="ECO:0000256" key="1">
    <source>
        <dbReference type="ARBA" id="ARBA00022737"/>
    </source>
</evidence>
<dbReference type="InterPro" id="IPR002885">
    <property type="entry name" value="PPR_rpt"/>
</dbReference>
<dbReference type="FunFam" id="1.25.40.10:FF:000031">
    <property type="entry name" value="Pentatricopeptide repeat-containing protein mitochondrial"/>
    <property type="match status" value="1"/>
</dbReference>
<feature type="repeat" description="PPR" evidence="2">
    <location>
        <begin position="111"/>
        <end position="145"/>
    </location>
</feature>
<feature type="repeat" description="PPR" evidence="2">
    <location>
        <begin position="414"/>
        <end position="448"/>
    </location>
</feature>
<comment type="caution">
    <text evidence="3">The sequence shown here is derived from an EMBL/GenBank/DDBJ whole genome shotgun (WGS) entry which is preliminary data.</text>
</comment>